<evidence type="ECO:0000313" key="1">
    <source>
        <dbReference type="EMBL" id="TWW01334.1"/>
    </source>
</evidence>
<protein>
    <recommendedName>
        <fullName evidence="3">Lipoprotein</fullName>
    </recommendedName>
</protein>
<keyword evidence="2" id="KW-1185">Reference proteome</keyword>
<gene>
    <name evidence="1" type="ORF">FEF09_07720</name>
</gene>
<dbReference type="Proteomes" id="UP000318815">
    <property type="component" value="Unassembled WGS sequence"/>
</dbReference>
<reference evidence="1 2" key="1">
    <citation type="submission" date="2019-08" db="EMBL/GenBank/DDBJ databases">
        <title>Whole genome sequencing of chitin degrading bacteria Chitinophaga pinensis YS16.</title>
        <authorList>
            <person name="Singh R.P."/>
            <person name="Manchanda G."/>
            <person name="Maurya I.K."/>
            <person name="Joshi N.K."/>
            <person name="Srivastava A.K."/>
        </authorList>
    </citation>
    <scope>NUCLEOTIDE SEQUENCE [LARGE SCALE GENOMIC DNA]</scope>
    <source>
        <strain evidence="1 2">YS-16</strain>
    </source>
</reference>
<dbReference type="AlphaFoldDB" id="A0A5C6LX18"/>
<dbReference type="OrthoDB" id="945646at2"/>
<comment type="caution">
    <text evidence="1">The sequence shown here is derived from an EMBL/GenBank/DDBJ whole genome shotgun (WGS) entry which is preliminary data.</text>
</comment>
<evidence type="ECO:0008006" key="3">
    <source>
        <dbReference type="Google" id="ProtNLM"/>
    </source>
</evidence>
<evidence type="ECO:0000313" key="2">
    <source>
        <dbReference type="Proteomes" id="UP000318815"/>
    </source>
</evidence>
<dbReference type="PROSITE" id="PS51257">
    <property type="entry name" value="PROKAR_LIPOPROTEIN"/>
    <property type="match status" value="1"/>
</dbReference>
<accession>A0A5C6LX18</accession>
<organism evidence="1 2">
    <name type="scientific">Chitinophaga pinensis</name>
    <dbReference type="NCBI Taxonomy" id="79329"/>
    <lineage>
        <taxon>Bacteria</taxon>
        <taxon>Pseudomonadati</taxon>
        <taxon>Bacteroidota</taxon>
        <taxon>Chitinophagia</taxon>
        <taxon>Chitinophagales</taxon>
        <taxon>Chitinophagaceae</taxon>
        <taxon>Chitinophaga</taxon>
    </lineage>
</organism>
<sequence length="299" mass="34550">MKYILLTFTMMLFSCRSNDAKEDQPEVRAKTMLNDRQKQLNLSILLDLSDRIDPKANPDMPAHFQKDSALISYLTEYFKSEIRSKGGHAAKPKMRIIFSPNPADPGISKAAEKLSTDLSGLMPVEKKKIYDNIGNTVTENISYIYRTSLRQAYWPGSDIWRFFKNDVDITIDPDTSYRNILVIFTDGYLFHADSKDAAGNRYAYLLPGLLDKYKLRNNPQWSKDIDKLDFGLISKRADLDRLEVLVVEVTPATKHKNDEDIIRKVLDKWFAEMKIKKWKILNTDLPQITKGRVESFLRD</sequence>
<name>A0A5C6LX18_9BACT</name>
<dbReference type="RefSeq" id="WP_146304558.1">
    <property type="nucleotide sequence ID" value="NZ_VOHS01000005.1"/>
</dbReference>
<proteinExistence type="predicted"/>
<dbReference type="EMBL" id="VOHS01000005">
    <property type="protein sequence ID" value="TWW01334.1"/>
    <property type="molecule type" value="Genomic_DNA"/>
</dbReference>